<feature type="compositionally biased region" description="Basic and acidic residues" evidence="4">
    <location>
        <begin position="598"/>
        <end position="613"/>
    </location>
</feature>
<feature type="repeat" description="WD" evidence="3">
    <location>
        <begin position="171"/>
        <end position="204"/>
    </location>
</feature>
<dbReference type="AlphaFoldDB" id="A0A1Q9EWH9"/>
<evidence type="ECO:0000313" key="6">
    <source>
        <dbReference type="EMBL" id="OLQ11735.1"/>
    </source>
</evidence>
<dbReference type="Gene3D" id="1.20.1280.290">
    <property type="match status" value="1"/>
</dbReference>
<feature type="transmembrane region" description="Helical" evidence="5">
    <location>
        <begin position="341"/>
        <end position="362"/>
    </location>
</feature>
<evidence type="ECO:0000313" key="7">
    <source>
        <dbReference type="Proteomes" id="UP000186817"/>
    </source>
</evidence>
<feature type="repeat" description="WD" evidence="3">
    <location>
        <begin position="98"/>
        <end position="139"/>
    </location>
</feature>
<name>A0A1Q9EWH9_SYMMI</name>
<reference evidence="6 7" key="1">
    <citation type="submission" date="2016-02" db="EMBL/GenBank/DDBJ databases">
        <title>Genome analysis of coral dinoflagellate symbionts highlights evolutionary adaptations to a symbiotic lifestyle.</title>
        <authorList>
            <person name="Aranda M."/>
            <person name="Li Y."/>
            <person name="Liew Y.J."/>
            <person name="Baumgarten S."/>
            <person name="Simakov O."/>
            <person name="Wilson M."/>
            <person name="Piel J."/>
            <person name="Ashoor H."/>
            <person name="Bougouffa S."/>
            <person name="Bajic V.B."/>
            <person name="Ryu T."/>
            <person name="Ravasi T."/>
            <person name="Bayer T."/>
            <person name="Micklem G."/>
            <person name="Kim H."/>
            <person name="Bhak J."/>
            <person name="Lajeunesse T.C."/>
            <person name="Voolstra C.R."/>
        </authorList>
    </citation>
    <scope>NUCLEOTIDE SEQUENCE [LARGE SCALE GENOMIC DNA]</scope>
    <source>
        <strain evidence="6 7">CCMP2467</strain>
    </source>
</reference>
<feature type="repeat" description="WD" evidence="3">
    <location>
        <begin position="65"/>
        <end position="97"/>
    </location>
</feature>
<gene>
    <name evidence="6" type="primary">HET-E1</name>
    <name evidence="6" type="ORF">AK812_SmicGene4406</name>
</gene>
<dbReference type="Proteomes" id="UP000186817">
    <property type="component" value="Unassembled WGS sequence"/>
</dbReference>
<dbReference type="SMART" id="SM00320">
    <property type="entry name" value="WD40"/>
    <property type="match status" value="5"/>
</dbReference>
<evidence type="ECO:0000256" key="4">
    <source>
        <dbReference type="SAM" id="MobiDB-lite"/>
    </source>
</evidence>
<evidence type="ECO:0000256" key="1">
    <source>
        <dbReference type="ARBA" id="ARBA00022574"/>
    </source>
</evidence>
<feature type="region of interest" description="Disordered" evidence="4">
    <location>
        <begin position="596"/>
        <end position="627"/>
    </location>
</feature>
<keyword evidence="1 3" id="KW-0853">WD repeat</keyword>
<dbReference type="InterPro" id="IPR020472">
    <property type="entry name" value="WD40_PAC1"/>
</dbReference>
<dbReference type="PROSITE" id="PS50082">
    <property type="entry name" value="WD_REPEATS_2"/>
    <property type="match status" value="4"/>
</dbReference>
<dbReference type="GO" id="GO:0016020">
    <property type="term" value="C:membrane"/>
    <property type="evidence" value="ECO:0007669"/>
    <property type="project" value="InterPro"/>
</dbReference>
<dbReference type="InterPro" id="IPR004316">
    <property type="entry name" value="SWEET_rpt"/>
</dbReference>
<dbReference type="PRINTS" id="PR00320">
    <property type="entry name" value="GPROTEINBRPT"/>
</dbReference>
<proteinExistence type="predicted"/>
<evidence type="ECO:0000256" key="3">
    <source>
        <dbReference type="PROSITE-ProRule" id="PRU00221"/>
    </source>
</evidence>
<organism evidence="6 7">
    <name type="scientific">Symbiodinium microadriaticum</name>
    <name type="common">Dinoflagellate</name>
    <name type="synonym">Zooxanthella microadriatica</name>
    <dbReference type="NCBI Taxonomy" id="2951"/>
    <lineage>
        <taxon>Eukaryota</taxon>
        <taxon>Sar</taxon>
        <taxon>Alveolata</taxon>
        <taxon>Dinophyceae</taxon>
        <taxon>Suessiales</taxon>
        <taxon>Symbiodiniaceae</taxon>
        <taxon>Symbiodinium</taxon>
    </lineage>
</organism>
<dbReference type="PANTHER" id="PTHR19879">
    <property type="entry name" value="TRANSCRIPTION INITIATION FACTOR TFIID"/>
    <property type="match status" value="1"/>
</dbReference>
<feature type="transmembrane region" description="Helical" evidence="5">
    <location>
        <begin position="567"/>
        <end position="589"/>
    </location>
</feature>
<feature type="transmembrane region" description="Helical" evidence="5">
    <location>
        <begin position="539"/>
        <end position="561"/>
    </location>
</feature>
<evidence type="ECO:0000256" key="2">
    <source>
        <dbReference type="ARBA" id="ARBA00022737"/>
    </source>
</evidence>
<sequence>MASQLVEPITALRNPPTAVAAMPTVPEVPAARPVGYMPVVRTAAPVPAPQGAEICSLRLQREANAVALSPDGRRAVVGFQDHTLQIWDLDARLLLHVLRGHKYWVNDVDYSRDGTWIASASADKSIKVWQASTGACKATLQGHLLSVSAVGSWDKTVCIWDTEETSPVQTLTGHTDWVHSVAWSPGGHHVASASSDHSVRVWDVFTGTVDCVLVGHLQTVSSVSFAANGVYLASGSLDGTVRVWNLKASRVWKVETYGRSPYAGPKGITAEGEVVPMYCCCSPEEDVKATMVEVDSVTPKEDYKKLEEAIANGKLSNAETFTVKIQKQNGQSGLEFSKELALIHGTGCVGALVSTCIALAPLREMLRAKALGSLNGFDTRQLPLLFVNFYIWAVYAVQVGDVWLFLASSPPAAFCLYSITSAITLLSQEEGAVSQLCKPVDAGFLRRSPSRAWHEASQEQRSSMLRRLERQTVGGFLAISFISCFLGKWELDGLEIVSEIFPVSLREEVLGCMGSMAAFVAYSRPVMRLYTYCCRRDASPILLSLVFMVLMSNTLWTVYGISTHNPWVYVPNGSGALVSIMQIFVRLVFPGRRSRRRDQRDGLEKPAMSKDLEANSASVHPDDGSLRLSSRQNLHEDYLLWQQDYFRWRSMAATVSSASSTASGGDEDVVEDFALAENGQLLSNQTVDKPSGVRTLGQH</sequence>
<dbReference type="PROSITE" id="PS50294">
    <property type="entry name" value="WD_REPEATS_REGION"/>
    <property type="match status" value="3"/>
</dbReference>
<feature type="transmembrane region" description="Helical" evidence="5">
    <location>
        <begin position="382"/>
        <end position="398"/>
    </location>
</feature>
<dbReference type="InterPro" id="IPR001680">
    <property type="entry name" value="WD40_rpt"/>
</dbReference>
<accession>A0A1Q9EWH9</accession>
<dbReference type="Gene3D" id="2.130.10.10">
    <property type="entry name" value="YVTN repeat-like/Quinoprotein amine dehydrogenase"/>
    <property type="match status" value="2"/>
</dbReference>
<keyword evidence="5" id="KW-0812">Transmembrane</keyword>
<dbReference type="SUPFAM" id="SSF50978">
    <property type="entry name" value="WD40 repeat-like"/>
    <property type="match status" value="1"/>
</dbReference>
<feature type="repeat" description="WD" evidence="3">
    <location>
        <begin position="213"/>
        <end position="254"/>
    </location>
</feature>
<evidence type="ECO:0000256" key="5">
    <source>
        <dbReference type="SAM" id="Phobius"/>
    </source>
</evidence>
<dbReference type="InterPro" id="IPR015943">
    <property type="entry name" value="WD40/YVTN_repeat-like_dom_sf"/>
</dbReference>
<protein>
    <submittedName>
        <fullName evidence="6">Vegetative incompatibility protein HET-E-1</fullName>
    </submittedName>
</protein>
<dbReference type="OrthoDB" id="409725at2759"/>
<keyword evidence="2" id="KW-0677">Repeat</keyword>
<feature type="transmembrane region" description="Helical" evidence="5">
    <location>
        <begin position="404"/>
        <end position="426"/>
    </location>
</feature>
<dbReference type="Pfam" id="PF00400">
    <property type="entry name" value="WD40"/>
    <property type="match status" value="5"/>
</dbReference>
<comment type="caution">
    <text evidence="6">The sequence shown here is derived from an EMBL/GenBank/DDBJ whole genome shotgun (WGS) entry which is preliminary data.</text>
</comment>
<keyword evidence="5" id="KW-1133">Transmembrane helix</keyword>
<dbReference type="EMBL" id="LSRX01000055">
    <property type="protein sequence ID" value="OLQ11735.1"/>
    <property type="molecule type" value="Genomic_DNA"/>
</dbReference>
<dbReference type="InterPro" id="IPR036322">
    <property type="entry name" value="WD40_repeat_dom_sf"/>
</dbReference>
<dbReference type="InterPro" id="IPR019775">
    <property type="entry name" value="WD40_repeat_CS"/>
</dbReference>
<dbReference type="Pfam" id="PF03083">
    <property type="entry name" value="MtN3_slv"/>
    <property type="match status" value="1"/>
</dbReference>
<dbReference type="PROSITE" id="PS00678">
    <property type="entry name" value="WD_REPEATS_1"/>
    <property type="match status" value="2"/>
</dbReference>
<keyword evidence="7" id="KW-1185">Reference proteome</keyword>
<dbReference type="CDD" id="cd00200">
    <property type="entry name" value="WD40"/>
    <property type="match status" value="1"/>
</dbReference>
<keyword evidence="5" id="KW-0472">Membrane</keyword>
<dbReference type="PANTHER" id="PTHR19879:SF9">
    <property type="entry name" value="TRANSCRIPTION INITIATION FACTOR TFIID SUBUNIT 5"/>
    <property type="match status" value="1"/>
</dbReference>